<sequence>MAPSTRCPIAEIDNVLSPYIHTKQETAQIRRALTRHLTSHIKSENQALRHTDLQCPHEKCVITTRTSSLRGSRLRYLQALEARQKARARLQELHTSLEELHENHIEEAAVPNDLAIDHEAARGYVALLRQRRRLAELQVIQASLEKLTSVAPTNDALKDPKSRVKEVLGEQPDIPAERLEQISGQQDNEALIFQLKKEVLEARASMDHAKARKAEAKGKMQGVASLAQQVEALERARDELVVWMEEELAKLNEESGLLEDASPVKKMPQREGQVDLAQIRERIQESYNAYTTARKQLIDAHSAMVYGASKEEEKIGTPTIAQAAPPSTSTPQSTNNVVEILPHLPILTTIGRNERSLLQQSVYLQAQLSAADQQLTESLTRLAEESHLLASGPANPAAWANAAKEAGEATKTFVNEQLGDGRREIERVAAIIERLNLQRKVLASA</sequence>
<dbReference type="Proteomes" id="UP000799440">
    <property type="component" value="Unassembled WGS sequence"/>
</dbReference>
<organism evidence="1 2">
    <name type="scientific">Sporormia fimetaria CBS 119925</name>
    <dbReference type="NCBI Taxonomy" id="1340428"/>
    <lineage>
        <taxon>Eukaryota</taxon>
        <taxon>Fungi</taxon>
        <taxon>Dikarya</taxon>
        <taxon>Ascomycota</taxon>
        <taxon>Pezizomycotina</taxon>
        <taxon>Dothideomycetes</taxon>
        <taxon>Pleosporomycetidae</taxon>
        <taxon>Pleosporales</taxon>
        <taxon>Sporormiaceae</taxon>
        <taxon>Sporormia</taxon>
    </lineage>
</organism>
<accession>A0A6A6UWK0</accession>
<dbReference type="OrthoDB" id="5402392at2759"/>
<dbReference type="AlphaFoldDB" id="A0A6A6UWK0"/>
<proteinExistence type="predicted"/>
<protein>
    <submittedName>
        <fullName evidence="1">Uncharacterized protein</fullName>
    </submittedName>
</protein>
<evidence type="ECO:0000313" key="2">
    <source>
        <dbReference type="Proteomes" id="UP000799440"/>
    </source>
</evidence>
<dbReference type="EMBL" id="MU006606">
    <property type="protein sequence ID" value="KAF2742638.1"/>
    <property type="molecule type" value="Genomic_DNA"/>
</dbReference>
<keyword evidence="2" id="KW-1185">Reference proteome</keyword>
<name>A0A6A6UWK0_9PLEO</name>
<reference evidence="1" key="1">
    <citation type="journal article" date="2020" name="Stud. Mycol.">
        <title>101 Dothideomycetes genomes: a test case for predicting lifestyles and emergence of pathogens.</title>
        <authorList>
            <person name="Haridas S."/>
            <person name="Albert R."/>
            <person name="Binder M."/>
            <person name="Bloem J."/>
            <person name="Labutti K."/>
            <person name="Salamov A."/>
            <person name="Andreopoulos B."/>
            <person name="Baker S."/>
            <person name="Barry K."/>
            <person name="Bills G."/>
            <person name="Bluhm B."/>
            <person name="Cannon C."/>
            <person name="Castanera R."/>
            <person name="Culley D."/>
            <person name="Daum C."/>
            <person name="Ezra D."/>
            <person name="Gonzalez J."/>
            <person name="Henrissat B."/>
            <person name="Kuo A."/>
            <person name="Liang C."/>
            <person name="Lipzen A."/>
            <person name="Lutzoni F."/>
            <person name="Magnuson J."/>
            <person name="Mondo S."/>
            <person name="Nolan M."/>
            <person name="Ohm R."/>
            <person name="Pangilinan J."/>
            <person name="Park H.-J."/>
            <person name="Ramirez L."/>
            <person name="Alfaro M."/>
            <person name="Sun H."/>
            <person name="Tritt A."/>
            <person name="Yoshinaga Y."/>
            <person name="Zwiers L.-H."/>
            <person name="Turgeon B."/>
            <person name="Goodwin S."/>
            <person name="Spatafora J."/>
            <person name="Crous P."/>
            <person name="Grigoriev I."/>
        </authorList>
    </citation>
    <scope>NUCLEOTIDE SEQUENCE</scope>
    <source>
        <strain evidence="1">CBS 119925</strain>
    </source>
</reference>
<gene>
    <name evidence="1" type="ORF">M011DRAFT_263708</name>
</gene>
<evidence type="ECO:0000313" key="1">
    <source>
        <dbReference type="EMBL" id="KAF2742638.1"/>
    </source>
</evidence>